<organism evidence="2 3">
    <name type="scientific">Armillaria tabescens</name>
    <name type="common">Ringless honey mushroom</name>
    <name type="synonym">Agaricus tabescens</name>
    <dbReference type="NCBI Taxonomy" id="1929756"/>
    <lineage>
        <taxon>Eukaryota</taxon>
        <taxon>Fungi</taxon>
        <taxon>Dikarya</taxon>
        <taxon>Basidiomycota</taxon>
        <taxon>Agaricomycotina</taxon>
        <taxon>Agaricomycetes</taxon>
        <taxon>Agaricomycetidae</taxon>
        <taxon>Agaricales</taxon>
        <taxon>Marasmiineae</taxon>
        <taxon>Physalacriaceae</taxon>
        <taxon>Desarmillaria</taxon>
    </lineage>
</organism>
<dbReference type="InterPro" id="IPR021109">
    <property type="entry name" value="Peptidase_aspartic_dom_sf"/>
</dbReference>
<dbReference type="GeneID" id="85362401"/>
<protein>
    <submittedName>
        <fullName evidence="2">Uncharacterized protein</fullName>
    </submittedName>
</protein>
<comment type="caution">
    <text evidence="2">The sequence shown here is derived from an EMBL/GenBank/DDBJ whole genome shotgun (WGS) entry which is preliminary data.</text>
</comment>
<dbReference type="Gene3D" id="2.40.70.10">
    <property type="entry name" value="Acid Proteases"/>
    <property type="match status" value="1"/>
</dbReference>
<evidence type="ECO:0000313" key="3">
    <source>
        <dbReference type="Proteomes" id="UP001175211"/>
    </source>
</evidence>
<dbReference type="Proteomes" id="UP001175211">
    <property type="component" value="Unassembled WGS sequence"/>
</dbReference>
<dbReference type="EMBL" id="JAUEPS010000317">
    <property type="protein sequence ID" value="KAK0432295.1"/>
    <property type="molecule type" value="Genomic_DNA"/>
</dbReference>
<keyword evidence="3" id="KW-1185">Reference proteome</keyword>
<evidence type="ECO:0000313" key="2">
    <source>
        <dbReference type="EMBL" id="KAK0432295.1"/>
    </source>
</evidence>
<feature type="compositionally biased region" description="Low complexity" evidence="1">
    <location>
        <begin position="54"/>
        <end position="67"/>
    </location>
</feature>
<dbReference type="RefSeq" id="XP_060321364.1">
    <property type="nucleotide sequence ID" value="XM_060478853.1"/>
</dbReference>
<accession>A0AA39IXH6</accession>
<name>A0AA39IXH6_ARMTA</name>
<feature type="region of interest" description="Disordered" evidence="1">
    <location>
        <begin position="49"/>
        <end position="82"/>
    </location>
</feature>
<dbReference type="CDD" id="cd00303">
    <property type="entry name" value="retropepsin_like"/>
    <property type="match status" value="1"/>
</dbReference>
<dbReference type="AlphaFoldDB" id="A0AA39IXH6"/>
<feature type="compositionally biased region" description="Low complexity" evidence="1">
    <location>
        <begin position="406"/>
        <end position="425"/>
    </location>
</feature>
<sequence length="744" mass="81925">MSLLTCQQFFYKGGHPISQDPTSLDHQPPPTCTLAPILRALPHCAIQPDSEEIPVSPGSSLPSLMPSTNDIDDRDQMPEGTALPVPHINLAARERERCLAASAQSPNQSPTQISMHIATSADLPSEEINKDDFEDLSDLIPITDDEDDSFSDNEISSDNDDDQGGCSPLSSDTDNDPAPPAAPAIPSNADSADSDSDSDYSFVKHSCPCPHPLASTMSAAATVEQNSCTEAPILHPSVYTINILNDFAKAFESFFLYKKVKAEDRIRLESARDEAPLIDWTWEFFLAQLKEKWLLDNWFVQVKKTRNASQGKRPWFEFQLTVHSANENLVGLVSYLDTDDMRLHLEEHMNDDLAEVYLKANHKEELANLKDIDKWIEEALLAENMTQTLGNAMSANKAARTTHAQTTASSNPDSSTTTSDTKPLSNPKGCPPHLTDVEKELLMKHLGCFVCHQFYTDHIGSSCKTGNPDPTTYKTLTEADALAAKAMYEAQKKTFIAGIRACQGESSTLSDDENMIGDSSDASAGNEYVDPSLEPFLMTPHLWMEGEISSPALSSAVPVWALIDHGSPTVLISAEFAIQLALKQCKLTRPIPFSSILDSSTAQTLDKCVCFRISKNSWTSHRIFAMICPTLHCDLILGTPFLYHNNVIIDHGSHSAFAAGSDINLLDSRRPLKTSMVPSMSPQEARLTAMEEHKHANKEILAIRKALRVTHAPLLHELESLFVSSGLHERMHPFTLECDLPCRC</sequence>
<proteinExistence type="predicted"/>
<evidence type="ECO:0000256" key="1">
    <source>
        <dbReference type="SAM" id="MobiDB-lite"/>
    </source>
</evidence>
<feature type="compositionally biased region" description="Acidic residues" evidence="1">
    <location>
        <begin position="140"/>
        <end position="163"/>
    </location>
</feature>
<reference evidence="2" key="1">
    <citation type="submission" date="2023-06" db="EMBL/GenBank/DDBJ databases">
        <authorList>
            <consortium name="Lawrence Berkeley National Laboratory"/>
            <person name="Ahrendt S."/>
            <person name="Sahu N."/>
            <person name="Indic B."/>
            <person name="Wong-Bajracharya J."/>
            <person name="Merenyi Z."/>
            <person name="Ke H.-M."/>
            <person name="Monk M."/>
            <person name="Kocsube S."/>
            <person name="Drula E."/>
            <person name="Lipzen A."/>
            <person name="Balint B."/>
            <person name="Henrissat B."/>
            <person name="Andreopoulos B."/>
            <person name="Martin F.M."/>
            <person name="Harder C.B."/>
            <person name="Rigling D."/>
            <person name="Ford K.L."/>
            <person name="Foster G.D."/>
            <person name="Pangilinan J."/>
            <person name="Papanicolaou A."/>
            <person name="Barry K."/>
            <person name="LaButti K."/>
            <person name="Viragh M."/>
            <person name="Koriabine M."/>
            <person name="Yan M."/>
            <person name="Riley R."/>
            <person name="Champramary S."/>
            <person name="Plett K.L."/>
            <person name="Tsai I.J."/>
            <person name="Slot J."/>
            <person name="Sipos G."/>
            <person name="Plett J."/>
            <person name="Nagy L.G."/>
            <person name="Grigoriev I.V."/>
        </authorList>
    </citation>
    <scope>NUCLEOTIDE SEQUENCE</scope>
    <source>
        <strain evidence="2">CCBAS 213</strain>
    </source>
</reference>
<feature type="region of interest" description="Disordered" evidence="1">
    <location>
        <begin position="140"/>
        <end position="197"/>
    </location>
</feature>
<feature type="region of interest" description="Disordered" evidence="1">
    <location>
        <begin position="393"/>
        <end position="432"/>
    </location>
</feature>
<gene>
    <name evidence="2" type="ORF">EV420DRAFT_1655812</name>
</gene>